<dbReference type="Pfam" id="PF15565">
    <property type="entry name" value="Imm30"/>
    <property type="match status" value="1"/>
</dbReference>
<proteinExistence type="predicted"/>
<comment type="caution">
    <text evidence="2">The sequence shown here is derived from an EMBL/GenBank/DDBJ whole genome shotgun (WGS) entry which is preliminary data.</text>
</comment>
<feature type="domain" description="Immunity protein 30" evidence="1">
    <location>
        <begin position="13"/>
        <end position="109"/>
    </location>
</feature>
<dbReference type="Proteomes" id="UP001204953">
    <property type="component" value="Unassembled WGS sequence"/>
</dbReference>
<keyword evidence="3" id="KW-1185">Reference proteome</keyword>
<organism evidence="2 3">
    <name type="scientific">Limnofasciculus baicalensis BBK-W-15</name>
    <dbReference type="NCBI Taxonomy" id="2699891"/>
    <lineage>
        <taxon>Bacteria</taxon>
        <taxon>Bacillati</taxon>
        <taxon>Cyanobacteriota</taxon>
        <taxon>Cyanophyceae</taxon>
        <taxon>Coleofasciculales</taxon>
        <taxon>Coleofasciculaceae</taxon>
        <taxon>Limnofasciculus</taxon>
        <taxon>Limnofasciculus baicalensis</taxon>
    </lineage>
</organism>
<dbReference type="RefSeq" id="WP_254011130.1">
    <property type="nucleotide sequence ID" value="NZ_JAMZMM010000049.1"/>
</dbReference>
<evidence type="ECO:0000259" key="1">
    <source>
        <dbReference type="Pfam" id="PF15565"/>
    </source>
</evidence>
<dbReference type="EMBL" id="JAMZMM010000049">
    <property type="protein sequence ID" value="MCP2728334.1"/>
    <property type="molecule type" value="Genomic_DNA"/>
</dbReference>
<dbReference type="AlphaFoldDB" id="A0AAE3GQI8"/>
<evidence type="ECO:0000313" key="3">
    <source>
        <dbReference type="Proteomes" id="UP001204953"/>
    </source>
</evidence>
<gene>
    <name evidence="2" type="ORF">NJ959_07580</name>
</gene>
<protein>
    <submittedName>
        <fullName evidence="2">Imm30 family immunity protein</fullName>
    </submittedName>
</protein>
<sequence length="145" mass="16921">MSKNNLLELLKANRLMETPQEIMAFEDTLTELANNPNEDDLAKLHLILDDRCREPEIMFGLIHFLESFEIKKQLEAFISVVPQLMITAPDWTRIIHNRILNDEPACRIYHEILHSVNLQKPHFIYHLLEESAAIHLKITVSVRSL</sequence>
<name>A0AAE3GQI8_9CYAN</name>
<accession>A0AAE3GQI8</accession>
<reference evidence="2" key="1">
    <citation type="submission" date="2022-06" db="EMBL/GenBank/DDBJ databases">
        <title>New cyanobacteria of genus Symplocastrum in benthos of Lake Baikal.</title>
        <authorList>
            <person name="Sorokovikova E."/>
            <person name="Tikhonova I."/>
            <person name="Krasnopeev A."/>
            <person name="Evseev P."/>
            <person name="Gladkikh A."/>
            <person name="Belykh O."/>
        </authorList>
    </citation>
    <scope>NUCLEOTIDE SEQUENCE</scope>
    <source>
        <strain evidence="2">BBK-W-15</strain>
    </source>
</reference>
<evidence type="ECO:0000313" key="2">
    <source>
        <dbReference type="EMBL" id="MCP2728334.1"/>
    </source>
</evidence>
<dbReference type="InterPro" id="IPR029084">
    <property type="entry name" value="Imm30"/>
</dbReference>